<accession>A0AAD7PJT7</accession>
<keyword evidence="2" id="KW-1185">Reference proteome</keyword>
<name>A0AAD7PJT7_QUISA</name>
<dbReference type="AlphaFoldDB" id="A0AAD7PJT7"/>
<gene>
    <name evidence="1" type="ORF">O6P43_023767</name>
</gene>
<evidence type="ECO:0000313" key="2">
    <source>
        <dbReference type="Proteomes" id="UP001163823"/>
    </source>
</evidence>
<organism evidence="1 2">
    <name type="scientific">Quillaja saponaria</name>
    <name type="common">Soap bark tree</name>
    <dbReference type="NCBI Taxonomy" id="32244"/>
    <lineage>
        <taxon>Eukaryota</taxon>
        <taxon>Viridiplantae</taxon>
        <taxon>Streptophyta</taxon>
        <taxon>Embryophyta</taxon>
        <taxon>Tracheophyta</taxon>
        <taxon>Spermatophyta</taxon>
        <taxon>Magnoliopsida</taxon>
        <taxon>eudicotyledons</taxon>
        <taxon>Gunneridae</taxon>
        <taxon>Pentapetalae</taxon>
        <taxon>rosids</taxon>
        <taxon>fabids</taxon>
        <taxon>Fabales</taxon>
        <taxon>Quillajaceae</taxon>
        <taxon>Quillaja</taxon>
    </lineage>
</organism>
<protein>
    <submittedName>
        <fullName evidence="1">Octicosapeptide/Phox/Bem1p domain-containing protein / tetratricopeptide repeat-containing protein</fullName>
    </submittedName>
</protein>
<sequence length="106" mass="12047">MQLQKMGFNGQFKDMSHDETAEQAGNMRSQLVLLWAIMLYELSMVEFKLGLPSWHECLGVTVEKFELAGVSPTDVAVMVKNHCSNNNAMEGLKHRYTTRSLVLQQQ</sequence>
<dbReference type="PANTHER" id="PTHR46183">
    <property type="entry name" value="PROTEIN CLMP1"/>
    <property type="match status" value="1"/>
</dbReference>
<comment type="caution">
    <text evidence="1">The sequence shown here is derived from an EMBL/GenBank/DDBJ whole genome shotgun (WGS) entry which is preliminary data.</text>
</comment>
<dbReference type="KEGG" id="qsa:O6P43_023767"/>
<reference evidence="1" key="1">
    <citation type="journal article" date="2023" name="Science">
        <title>Elucidation of the pathway for biosynthesis of saponin adjuvants from the soapbark tree.</title>
        <authorList>
            <person name="Reed J."/>
            <person name="Orme A."/>
            <person name="El-Demerdash A."/>
            <person name="Owen C."/>
            <person name="Martin L.B.B."/>
            <person name="Misra R.C."/>
            <person name="Kikuchi S."/>
            <person name="Rejzek M."/>
            <person name="Martin A.C."/>
            <person name="Harkess A."/>
            <person name="Leebens-Mack J."/>
            <person name="Louveau T."/>
            <person name="Stephenson M.J."/>
            <person name="Osbourn A."/>
        </authorList>
    </citation>
    <scope>NUCLEOTIDE SEQUENCE</scope>
    <source>
        <strain evidence="1">S10</strain>
    </source>
</reference>
<proteinExistence type="predicted"/>
<dbReference type="InterPro" id="IPR044517">
    <property type="entry name" value="PHOX1-4"/>
</dbReference>
<evidence type="ECO:0000313" key="1">
    <source>
        <dbReference type="EMBL" id="KAJ7957464.1"/>
    </source>
</evidence>
<dbReference type="EMBL" id="JARAOO010000009">
    <property type="protein sequence ID" value="KAJ7957464.1"/>
    <property type="molecule type" value="Genomic_DNA"/>
</dbReference>
<dbReference type="Proteomes" id="UP001163823">
    <property type="component" value="Chromosome 9"/>
</dbReference>
<dbReference type="PANTHER" id="PTHR46183:SF16">
    <property type="entry name" value="PROTEIN PHOX3"/>
    <property type="match status" value="1"/>
</dbReference>